<evidence type="ECO:0000313" key="3">
    <source>
        <dbReference type="Proteomes" id="UP000318478"/>
    </source>
</evidence>
<keyword evidence="1" id="KW-0732">Signal</keyword>
<dbReference type="RefSeq" id="WP_146586742.1">
    <property type="nucleotide sequence ID" value="NZ_SJPO01000004.1"/>
</dbReference>
<dbReference type="Proteomes" id="UP000318478">
    <property type="component" value="Unassembled WGS sequence"/>
</dbReference>
<dbReference type="InterPro" id="IPR013424">
    <property type="entry name" value="Ice-binding_C"/>
</dbReference>
<evidence type="ECO:0000256" key="1">
    <source>
        <dbReference type="SAM" id="SignalP"/>
    </source>
</evidence>
<dbReference type="NCBIfam" id="TIGR02595">
    <property type="entry name" value="PEP_CTERM"/>
    <property type="match status" value="1"/>
</dbReference>
<name>A0A5C5YS54_9BACT</name>
<reference evidence="2 3" key="1">
    <citation type="submission" date="2019-02" db="EMBL/GenBank/DDBJ databases">
        <title>Deep-cultivation of Planctomycetes and their phenomic and genomic characterization uncovers novel biology.</title>
        <authorList>
            <person name="Wiegand S."/>
            <person name="Jogler M."/>
            <person name="Boedeker C."/>
            <person name="Pinto D."/>
            <person name="Vollmers J."/>
            <person name="Rivas-Marin E."/>
            <person name="Kohn T."/>
            <person name="Peeters S.H."/>
            <person name="Heuer A."/>
            <person name="Rast P."/>
            <person name="Oberbeckmann S."/>
            <person name="Bunk B."/>
            <person name="Jeske O."/>
            <person name="Meyerdierks A."/>
            <person name="Storesund J.E."/>
            <person name="Kallscheuer N."/>
            <person name="Luecker S."/>
            <person name="Lage O.M."/>
            <person name="Pohl T."/>
            <person name="Merkel B.J."/>
            <person name="Hornburger P."/>
            <person name="Mueller R.-W."/>
            <person name="Bruemmer F."/>
            <person name="Labrenz M."/>
            <person name="Spormann A.M."/>
            <person name="Op Den Camp H."/>
            <person name="Overmann J."/>
            <person name="Amann R."/>
            <person name="Jetten M.S.M."/>
            <person name="Mascher T."/>
            <person name="Medema M.H."/>
            <person name="Devos D.P."/>
            <person name="Kaster A.-K."/>
            <person name="Ovreas L."/>
            <person name="Rohde M."/>
            <person name="Galperin M.Y."/>
            <person name="Jogler C."/>
        </authorList>
    </citation>
    <scope>NUCLEOTIDE SEQUENCE [LARGE SCALE GENOMIC DNA]</scope>
    <source>
        <strain evidence="2 3">Pla123a</strain>
    </source>
</reference>
<evidence type="ECO:0008006" key="4">
    <source>
        <dbReference type="Google" id="ProtNLM"/>
    </source>
</evidence>
<protein>
    <recommendedName>
        <fullName evidence="4">PEP-CTERM protein-sorting domain-containing protein</fullName>
    </recommendedName>
</protein>
<sequence length="233" mass="25137" precursor="true">MPRPQRLVFLSIGLLSIGWFAASAEAITRGQRNWFFDGLSHGWESPTGPASVQYGDGDGHPLDHYITYTSTGGNDLSGRLLFRNSTEWVGDYNLGGSPLYISAQYMGPDQVDLYLTITSGDTTFAVSQFLFTPLSSGYWTAGEMYFPLGEFDIDTIVKLAGDASLADVVSQVTETRLIASTSLPVMSVDGPVGDLVSGTLRVSELRFLPIPEPGSATLLFLAIGASAARRPRR</sequence>
<accession>A0A5C5YS54</accession>
<comment type="caution">
    <text evidence="2">The sequence shown here is derived from an EMBL/GenBank/DDBJ whole genome shotgun (WGS) entry which is preliminary data.</text>
</comment>
<dbReference type="AlphaFoldDB" id="A0A5C5YS54"/>
<proteinExistence type="predicted"/>
<dbReference type="EMBL" id="SJPO01000004">
    <property type="protein sequence ID" value="TWT77527.1"/>
    <property type="molecule type" value="Genomic_DNA"/>
</dbReference>
<feature type="signal peptide" evidence="1">
    <location>
        <begin position="1"/>
        <end position="21"/>
    </location>
</feature>
<keyword evidence="3" id="KW-1185">Reference proteome</keyword>
<organism evidence="2 3">
    <name type="scientific">Posidoniimonas polymericola</name>
    <dbReference type="NCBI Taxonomy" id="2528002"/>
    <lineage>
        <taxon>Bacteria</taxon>
        <taxon>Pseudomonadati</taxon>
        <taxon>Planctomycetota</taxon>
        <taxon>Planctomycetia</taxon>
        <taxon>Pirellulales</taxon>
        <taxon>Lacipirellulaceae</taxon>
        <taxon>Posidoniimonas</taxon>
    </lineage>
</organism>
<evidence type="ECO:0000313" key="2">
    <source>
        <dbReference type="EMBL" id="TWT77527.1"/>
    </source>
</evidence>
<feature type="chain" id="PRO_5023114819" description="PEP-CTERM protein-sorting domain-containing protein" evidence="1">
    <location>
        <begin position="22"/>
        <end position="233"/>
    </location>
</feature>
<gene>
    <name evidence="2" type="ORF">Pla123a_21880</name>
</gene>